<dbReference type="Gene3D" id="1.10.10.10">
    <property type="entry name" value="Winged helix-like DNA-binding domain superfamily/Winged helix DNA-binding domain"/>
    <property type="match status" value="1"/>
</dbReference>
<keyword evidence="4" id="KW-0804">Transcription</keyword>
<evidence type="ECO:0000259" key="5">
    <source>
        <dbReference type="Pfam" id="PF04542"/>
    </source>
</evidence>
<dbReference type="PANTHER" id="PTHR43133">
    <property type="entry name" value="RNA POLYMERASE ECF-TYPE SIGMA FACTO"/>
    <property type="match status" value="1"/>
</dbReference>
<dbReference type="InterPro" id="IPR014327">
    <property type="entry name" value="RNA_pol_sigma70_bacteroid"/>
</dbReference>
<comment type="caution">
    <text evidence="7">The sequence shown here is derived from an EMBL/GenBank/DDBJ whole genome shotgun (WGS) entry which is preliminary data.</text>
</comment>
<evidence type="ECO:0000313" key="8">
    <source>
        <dbReference type="Proteomes" id="UP000235661"/>
    </source>
</evidence>
<dbReference type="GO" id="GO:0006352">
    <property type="term" value="P:DNA-templated transcription initiation"/>
    <property type="evidence" value="ECO:0007669"/>
    <property type="project" value="InterPro"/>
</dbReference>
<protein>
    <submittedName>
        <fullName evidence="7">RNA polymerase sigma-70 factor</fullName>
    </submittedName>
</protein>
<evidence type="ECO:0000256" key="3">
    <source>
        <dbReference type="ARBA" id="ARBA00023082"/>
    </source>
</evidence>
<keyword evidence="3" id="KW-0731">Sigma factor</keyword>
<dbReference type="Proteomes" id="UP000235661">
    <property type="component" value="Unassembled WGS sequence"/>
</dbReference>
<evidence type="ECO:0000313" key="7">
    <source>
        <dbReference type="EMBL" id="PMC10677.1"/>
    </source>
</evidence>
<gene>
    <name evidence="7" type="ORF">CJ232_04030</name>
</gene>
<dbReference type="RefSeq" id="WP_008123638.1">
    <property type="nucleotide sequence ID" value="NZ_CAUPGG010000032.1"/>
</dbReference>
<dbReference type="PANTHER" id="PTHR43133:SF46">
    <property type="entry name" value="RNA POLYMERASE SIGMA-70 FACTOR ECF SUBFAMILY"/>
    <property type="match status" value="1"/>
</dbReference>
<dbReference type="GO" id="GO:0003677">
    <property type="term" value="F:DNA binding"/>
    <property type="evidence" value="ECO:0007669"/>
    <property type="project" value="InterPro"/>
</dbReference>
<keyword evidence="2" id="KW-0805">Transcription regulation</keyword>
<dbReference type="Pfam" id="PF04542">
    <property type="entry name" value="Sigma70_r2"/>
    <property type="match status" value="1"/>
</dbReference>
<accession>A0A2N6Q6U9</accession>
<proteinExistence type="inferred from homology"/>
<organism evidence="7 8">
    <name type="scientific">Hoylesella timonensis</name>
    <dbReference type="NCBI Taxonomy" id="386414"/>
    <lineage>
        <taxon>Bacteria</taxon>
        <taxon>Pseudomonadati</taxon>
        <taxon>Bacteroidota</taxon>
        <taxon>Bacteroidia</taxon>
        <taxon>Bacteroidales</taxon>
        <taxon>Prevotellaceae</taxon>
        <taxon>Hoylesella</taxon>
    </lineage>
</organism>
<reference evidence="7 8" key="1">
    <citation type="submission" date="2017-09" db="EMBL/GenBank/DDBJ databases">
        <title>Bacterial strain isolated from the female urinary microbiota.</title>
        <authorList>
            <person name="Thomas-White K."/>
            <person name="Kumar N."/>
            <person name="Forster S."/>
            <person name="Putonti C."/>
            <person name="Lawley T."/>
            <person name="Wolfe A.J."/>
        </authorList>
    </citation>
    <scope>NUCLEOTIDE SEQUENCE [LARGE SCALE GENOMIC DNA]</scope>
    <source>
        <strain evidence="7 8">UMB0818</strain>
    </source>
</reference>
<dbReference type="Gene3D" id="1.10.1740.10">
    <property type="match status" value="1"/>
</dbReference>
<dbReference type="EMBL" id="PNGI01000006">
    <property type="protein sequence ID" value="PMC10677.1"/>
    <property type="molecule type" value="Genomic_DNA"/>
</dbReference>
<feature type="domain" description="RNA polymerase sigma-70 region 2" evidence="5">
    <location>
        <begin position="30"/>
        <end position="93"/>
    </location>
</feature>
<dbReference type="STRING" id="1122992.GCA_000455445_01286"/>
<dbReference type="InterPro" id="IPR013325">
    <property type="entry name" value="RNA_pol_sigma_r2"/>
</dbReference>
<dbReference type="SUPFAM" id="SSF88946">
    <property type="entry name" value="Sigma2 domain of RNA polymerase sigma factors"/>
    <property type="match status" value="1"/>
</dbReference>
<dbReference type="NCBIfam" id="TIGR02937">
    <property type="entry name" value="sigma70-ECF"/>
    <property type="match status" value="1"/>
</dbReference>
<dbReference type="NCBIfam" id="TIGR02985">
    <property type="entry name" value="Sig70_bacteroi1"/>
    <property type="match status" value="1"/>
</dbReference>
<dbReference type="Pfam" id="PF08281">
    <property type="entry name" value="Sigma70_r4_2"/>
    <property type="match status" value="1"/>
</dbReference>
<evidence type="ECO:0000256" key="4">
    <source>
        <dbReference type="ARBA" id="ARBA00023163"/>
    </source>
</evidence>
<dbReference type="SUPFAM" id="SSF88659">
    <property type="entry name" value="Sigma3 and sigma4 domains of RNA polymerase sigma factors"/>
    <property type="match status" value="1"/>
</dbReference>
<name>A0A2N6Q6U9_9BACT</name>
<evidence type="ECO:0000256" key="1">
    <source>
        <dbReference type="ARBA" id="ARBA00010641"/>
    </source>
</evidence>
<dbReference type="InterPro" id="IPR007627">
    <property type="entry name" value="RNA_pol_sigma70_r2"/>
</dbReference>
<dbReference type="InterPro" id="IPR036388">
    <property type="entry name" value="WH-like_DNA-bd_sf"/>
</dbReference>
<dbReference type="InterPro" id="IPR014284">
    <property type="entry name" value="RNA_pol_sigma-70_dom"/>
</dbReference>
<comment type="similarity">
    <text evidence="1">Belongs to the sigma-70 factor family. ECF subfamily.</text>
</comment>
<sequence>MQSSDPFEITNNRHFLLSLSIGDEKAFDELFVKYYPKVLQFVMHFNHDKSVAEDIVQDLFMQLWINRTHFLGIKNIDNYLFVSARNAALRCLKDSFTYNENARIIPESNDMENPEVRLCYEEFYKLLMQEVQKMPEQRRKVFLMSRVDGMSNAEIAEKLGISKRTVEKHISLGIAYLREIFYLFILLTYLN</sequence>
<dbReference type="GO" id="GO:0016987">
    <property type="term" value="F:sigma factor activity"/>
    <property type="evidence" value="ECO:0007669"/>
    <property type="project" value="UniProtKB-KW"/>
</dbReference>
<feature type="domain" description="RNA polymerase sigma factor 70 region 4 type 2" evidence="6">
    <location>
        <begin position="126"/>
        <end position="174"/>
    </location>
</feature>
<dbReference type="AlphaFoldDB" id="A0A2N6Q6U9"/>
<evidence type="ECO:0000256" key="2">
    <source>
        <dbReference type="ARBA" id="ARBA00023015"/>
    </source>
</evidence>
<evidence type="ECO:0000259" key="6">
    <source>
        <dbReference type="Pfam" id="PF08281"/>
    </source>
</evidence>
<dbReference type="InterPro" id="IPR013324">
    <property type="entry name" value="RNA_pol_sigma_r3/r4-like"/>
</dbReference>
<dbReference type="InterPro" id="IPR039425">
    <property type="entry name" value="RNA_pol_sigma-70-like"/>
</dbReference>
<dbReference type="InterPro" id="IPR013249">
    <property type="entry name" value="RNA_pol_sigma70_r4_t2"/>
</dbReference>